<evidence type="ECO:0000256" key="2">
    <source>
        <dbReference type="ARBA" id="ARBA00022737"/>
    </source>
</evidence>
<dbReference type="GO" id="GO:0061685">
    <property type="term" value="F:diphthine methylesterase activity"/>
    <property type="evidence" value="ECO:0007669"/>
    <property type="project" value="TreeGrafter"/>
</dbReference>
<sequence length="410" mass="44696">MERDGLEGPLVAPKASTLLDLPPSCIEFCPAHPEYFVVGTYNLEKGEAQTDTERDGDEFGQGAARKTPQNRNGSLITFRLQEDHLHLVQTLAYPSAILDLHFHRLKGYENIAAVVSSTATISVFRLDPSHCPSEPLQRITTSRIPDIEENVLFLSFSWHPSSPDMLAVTTSTGEVRLVRLSLTTFDVIASQKLPIANTLECWCVSLSPPIPDTEGAQNTVVYAGGDDSGLRYTSLSPALDGDGEPTLADVPYPSVAMKNDHGAGVTAILPLSLHLNDGSRLVITGCYDESLRVFAIQDPQTTFGVKRTKLLVDHSLGGGVWRLAVIKIHEVGQVGDGWTIRLLASCMHAGTRIVDLSILRDGTASAEVVYRFEEHKSMNYGSDWMPSGSLGSINVASTSFYDRLLCLWEV</sequence>
<dbReference type="InterPro" id="IPR015943">
    <property type="entry name" value="WD40/YVTN_repeat-like_dom_sf"/>
</dbReference>
<evidence type="ECO:0000256" key="3">
    <source>
        <dbReference type="ARBA" id="ARBA00043952"/>
    </source>
</evidence>
<evidence type="ECO:0000256" key="4">
    <source>
        <dbReference type="SAM" id="MobiDB-lite"/>
    </source>
</evidence>
<evidence type="ECO:0000313" key="6">
    <source>
        <dbReference type="Proteomes" id="UP000233524"/>
    </source>
</evidence>
<feature type="region of interest" description="Disordered" evidence="4">
    <location>
        <begin position="48"/>
        <end position="68"/>
    </location>
</feature>
<keyword evidence="1" id="KW-0853">WD repeat</keyword>
<dbReference type="EMBL" id="NLAX01000701">
    <property type="protein sequence ID" value="PKS07089.1"/>
    <property type="molecule type" value="Genomic_DNA"/>
</dbReference>
<dbReference type="PANTHER" id="PTHR46042:SF1">
    <property type="entry name" value="DIPHTHINE METHYLTRANSFERASE"/>
    <property type="match status" value="1"/>
</dbReference>
<dbReference type="VEuPathDB" id="FungiDB:jhhlp_005687"/>
<accession>A0A2N3N3U2</accession>
<dbReference type="Gene3D" id="2.130.10.10">
    <property type="entry name" value="YVTN repeat-like/Quinoprotein amine dehydrogenase"/>
    <property type="match status" value="1"/>
</dbReference>
<dbReference type="GO" id="GO:0005737">
    <property type="term" value="C:cytoplasm"/>
    <property type="evidence" value="ECO:0007669"/>
    <property type="project" value="TreeGrafter"/>
</dbReference>
<name>A0A2N3N3U2_9PEZI</name>
<dbReference type="GO" id="GO:0017183">
    <property type="term" value="P:protein histidyl modification to diphthamide"/>
    <property type="evidence" value="ECO:0007669"/>
    <property type="project" value="TreeGrafter"/>
</dbReference>
<comment type="pathway">
    <text evidence="3">Protein modification.</text>
</comment>
<dbReference type="InParanoid" id="A0A2N3N3U2"/>
<dbReference type="PANTHER" id="PTHR46042">
    <property type="entry name" value="DIPHTHINE METHYLTRANSFERASE"/>
    <property type="match status" value="1"/>
</dbReference>
<comment type="caution">
    <text evidence="5">The sequence shown here is derived from an EMBL/GenBank/DDBJ whole genome shotgun (WGS) entry which is preliminary data.</text>
</comment>
<dbReference type="SUPFAM" id="SSF101908">
    <property type="entry name" value="Putative isomerase YbhE"/>
    <property type="match status" value="1"/>
</dbReference>
<dbReference type="STRING" id="41688.A0A2N3N3U2"/>
<keyword evidence="2" id="KW-0677">Repeat</keyword>
<dbReference type="Proteomes" id="UP000233524">
    <property type="component" value="Unassembled WGS sequence"/>
</dbReference>
<evidence type="ECO:0000313" key="5">
    <source>
        <dbReference type="EMBL" id="PKS07089.1"/>
    </source>
</evidence>
<dbReference type="AlphaFoldDB" id="A0A2N3N3U2"/>
<dbReference type="InterPro" id="IPR052415">
    <property type="entry name" value="Diphthine_MTase"/>
</dbReference>
<gene>
    <name evidence="5" type="ORF">jhhlp_005687</name>
</gene>
<proteinExistence type="predicted"/>
<reference evidence="5 6" key="1">
    <citation type="journal article" date="2017" name="G3 (Bethesda)">
        <title>First Draft Genome Sequence of the Pathogenic Fungus Lomentospora prolificans (Formerly Scedosporium prolificans).</title>
        <authorList>
            <person name="Luo R."/>
            <person name="Zimin A."/>
            <person name="Workman R."/>
            <person name="Fan Y."/>
            <person name="Pertea G."/>
            <person name="Grossman N."/>
            <person name="Wear M.P."/>
            <person name="Jia B."/>
            <person name="Miller H."/>
            <person name="Casadevall A."/>
            <person name="Timp W."/>
            <person name="Zhang S.X."/>
            <person name="Salzberg S.L."/>
        </authorList>
    </citation>
    <scope>NUCLEOTIDE SEQUENCE [LARGE SCALE GENOMIC DNA]</scope>
    <source>
        <strain evidence="5 6">JHH-5317</strain>
    </source>
</reference>
<protein>
    <submittedName>
        <fullName evidence="5">Uncharacterized protein</fullName>
    </submittedName>
</protein>
<organism evidence="5 6">
    <name type="scientific">Lomentospora prolificans</name>
    <dbReference type="NCBI Taxonomy" id="41688"/>
    <lineage>
        <taxon>Eukaryota</taxon>
        <taxon>Fungi</taxon>
        <taxon>Dikarya</taxon>
        <taxon>Ascomycota</taxon>
        <taxon>Pezizomycotina</taxon>
        <taxon>Sordariomycetes</taxon>
        <taxon>Hypocreomycetidae</taxon>
        <taxon>Microascales</taxon>
        <taxon>Microascaceae</taxon>
        <taxon>Lomentospora</taxon>
    </lineage>
</organism>
<keyword evidence="6" id="KW-1185">Reference proteome</keyword>
<evidence type="ECO:0000256" key="1">
    <source>
        <dbReference type="ARBA" id="ARBA00022574"/>
    </source>
</evidence>
<dbReference type="OrthoDB" id="1930760at2759"/>